<reference evidence="1" key="1">
    <citation type="submission" date="2021-03" db="EMBL/GenBank/DDBJ databases">
        <title>Draft genome sequence of rust myrtle Austropuccinia psidii MF-1, a brazilian biotype.</title>
        <authorList>
            <person name="Quecine M.C."/>
            <person name="Pachon D.M.R."/>
            <person name="Bonatelli M.L."/>
            <person name="Correr F.H."/>
            <person name="Franceschini L.M."/>
            <person name="Leite T.F."/>
            <person name="Margarido G.R.A."/>
            <person name="Almeida C.A."/>
            <person name="Ferrarezi J.A."/>
            <person name="Labate C.A."/>
        </authorList>
    </citation>
    <scope>NUCLEOTIDE SEQUENCE</scope>
    <source>
        <strain evidence="1">MF-1</strain>
    </source>
</reference>
<organism evidence="1 2">
    <name type="scientific">Austropuccinia psidii MF-1</name>
    <dbReference type="NCBI Taxonomy" id="1389203"/>
    <lineage>
        <taxon>Eukaryota</taxon>
        <taxon>Fungi</taxon>
        <taxon>Dikarya</taxon>
        <taxon>Basidiomycota</taxon>
        <taxon>Pucciniomycotina</taxon>
        <taxon>Pucciniomycetes</taxon>
        <taxon>Pucciniales</taxon>
        <taxon>Sphaerophragmiaceae</taxon>
        <taxon>Austropuccinia</taxon>
    </lineage>
</organism>
<accession>A0A9Q3GEL0</accession>
<dbReference type="OrthoDB" id="2507294at2759"/>
<evidence type="ECO:0000313" key="2">
    <source>
        <dbReference type="Proteomes" id="UP000765509"/>
    </source>
</evidence>
<keyword evidence="2" id="KW-1185">Reference proteome</keyword>
<sequence>MTYLEKEDLKQLPEATSWPKFSFVGECDHMKLIYHTDELFIDFPSIPDYWITARISTELNLSSSIWYTEMEEIQGRRKWPWWKRHISQNYSNGTWIWQKTMSFENDKLSVDKIPYEWCLKQYKRLQAIDPHIKIQMRNDKLLKKVPGELEHAVK</sequence>
<evidence type="ECO:0000313" key="1">
    <source>
        <dbReference type="EMBL" id="MBW0463392.1"/>
    </source>
</evidence>
<dbReference type="EMBL" id="AVOT02000539">
    <property type="protein sequence ID" value="MBW0463392.1"/>
    <property type="molecule type" value="Genomic_DNA"/>
</dbReference>
<comment type="caution">
    <text evidence="1">The sequence shown here is derived from an EMBL/GenBank/DDBJ whole genome shotgun (WGS) entry which is preliminary data.</text>
</comment>
<gene>
    <name evidence="1" type="ORF">O181_003107</name>
</gene>
<proteinExistence type="predicted"/>
<protein>
    <submittedName>
        <fullName evidence="1">Uncharacterized protein</fullName>
    </submittedName>
</protein>
<dbReference type="Proteomes" id="UP000765509">
    <property type="component" value="Unassembled WGS sequence"/>
</dbReference>
<name>A0A9Q3GEL0_9BASI</name>
<dbReference type="AlphaFoldDB" id="A0A9Q3GEL0"/>